<feature type="compositionally biased region" description="Gly residues" evidence="1">
    <location>
        <begin position="113"/>
        <end position="135"/>
    </location>
</feature>
<gene>
    <name evidence="2" type="ORF">Rsub_05392</name>
</gene>
<feature type="compositionally biased region" description="Low complexity" evidence="1">
    <location>
        <begin position="136"/>
        <end position="162"/>
    </location>
</feature>
<accession>A0A2V0P4I9</accession>
<dbReference type="Proteomes" id="UP000247498">
    <property type="component" value="Unassembled WGS sequence"/>
</dbReference>
<comment type="caution">
    <text evidence="2">The sequence shown here is derived from an EMBL/GenBank/DDBJ whole genome shotgun (WGS) entry which is preliminary data.</text>
</comment>
<dbReference type="InParanoid" id="A0A2V0P4I9"/>
<keyword evidence="3" id="KW-1185">Reference proteome</keyword>
<dbReference type="EMBL" id="BDRX01000035">
    <property type="protein sequence ID" value="GBF92773.1"/>
    <property type="molecule type" value="Genomic_DNA"/>
</dbReference>
<feature type="region of interest" description="Disordered" evidence="1">
    <location>
        <begin position="401"/>
        <end position="451"/>
    </location>
</feature>
<feature type="region of interest" description="Disordered" evidence="1">
    <location>
        <begin position="105"/>
        <end position="180"/>
    </location>
</feature>
<reference evidence="2 3" key="1">
    <citation type="journal article" date="2018" name="Sci. Rep.">
        <title>Raphidocelis subcapitata (=Pseudokirchneriella subcapitata) provides an insight into genome evolution and environmental adaptations in the Sphaeropleales.</title>
        <authorList>
            <person name="Suzuki S."/>
            <person name="Yamaguchi H."/>
            <person name="Nakajima N."/>
            <person name="Kawachi M."/>
        </authorList>
    </citation>
    <scope>NUCLEOTIDE SEQUENCE [LARGE SCALE GENOMIC DNA]</scope>
    <source>
        <strain evidence="2 3">NIES-35</strain>
    </source>
</reference>
<feature type="compositionally biased region" description="Gly residues" evidence="1">
    <location>
        <begin position="409"/>
        <end position="422"/>
    </location>
</feature>
<feature type="compositionally biased region" description="Gly residues" evidence="1">
    <location>
        <begin position="163"/>
        <end position="173"/>
    </location>
</feature>
<feature type="compositionally biased region" description="Low complexity" evidence="1">
    <location>
        <begin position="423"/>
        <end position="434"/>
    </location>
</feature>
<evidence type="ECO:0000313" key="2">
    <source>
        <dbReference type="EMBL" id="GBF92773.1"/>
    </source>
</evidence>
<sequence>MAPKAKRVHPAQLIGQLRAEIAVRRHELNAALAANARAHLHLALLTAMHAIGAALQRTGLFKAAPREARGLGDLEDPAVDDAALADAVDERVGRLISEMRRASAGDTLSSGASGVGGGGSRGGGGSGGSRGGSAAGRGAASFGGASEASGSHGASLPAVSGSASGGGSGGAGSFTGDASADSADVPPLGGVGVSTSVFIESTAAASQLPMSKGEFMDYYRDRVQEAALLAHQAAVDPTVEQELAVLMHQFGSEMIGLVLSRMWLFELFNLNFVTGETKEAPAALWDRVTGCMKFTPTQAHTLALISTWWDGQDSVLVEQREALAAAALKAPDDVELQADIAEETSRLLGHYQACLVPVMVLLNTALLTPLQMAQYYVQAWPYMPVLTPFLTACQRQCAEISKRSAGGSAPRGGGGGGGGGARGAAARAAAADADAAVDEDEDDEEMPPDSD</sequence>
<evidence type="ECO:0000256" key="1">
    <source>
        <dbReference type="SAM" id="MobiDB-lite"/>
    </source>
</evidence>
<proteinExistence type="predicted"/>
<feature type="compositionally biased region" description="Acidic residues" evidence="1">
    <location>
        <begin position="435"/>
        <end position="451"/>
    </location>
</feature>
<protein>
    <submittedName>
        <fullName evidence="2">Uncharacterized protein</fullName>
    </submittedName>
</protein>
<organism evidence="2 3">
    <name type="scientific">Raphidocelis subcapitata</name>
    <dbReference type="NCBI Taxonomy" id="307507"/>
    <lineage>
        <taxon>Eukaryota</taxon>
        <taxon>Viridiplantae</taxon>
        <taxon>Chlorophyta</taxon>
        <taxon>core chlorophytes</taxon>
        <taxon>Chlorophyceae</taxon>
        <taxon>CS clade</taxon>
        <taxon>Sphaeropleales</taxon>
        <taxon>Selenastraceae</taxon>
        <taxon>Raphidocelis</taxon>
    </lineage>
</organism>
<dbReference type="OrthoDB" id="558912at2759"/>
<evidence type="ECO:0000313" key="3">
    <source>
        <dbReference type="Proteomes" id="UP000247498"/>
    </source>
</evidence>
<name>A0A2V0P4I9_9CHLO</name>
<dbReference type="AlphaFoldDB" id="A0A2V0P4I9"/>